<dbReference type="EMBL" id="FOHI01000010">
    <property type="protein sequence ID" value="SET60480.1"/>
    <property type="molecule type" value="Genomic_DNA"/>
</dbReference>
<sequence>MNYENRVVAYIDIIGFKSLLDQTVKDNQDDIEKIKQIIRAYDLIKEILEEDAELNKLLANKSSRQVTIFSDLIVISFKANEPGEVFYTLLQIKHIIMGLLNLGLLCRGAVTKGKLIHKNEYIFGPALVEAYMLETKAALYPRVILERKIVEIGAKHRSPGHILSEERKYVESLLEMDSDGMYYVDYFFKAHQELDDPDYDFPAYIDNLGKIIRKGLMSSTHHFKADIRIKYSWMRERYNEMVDTVTGKREIAGLQRMGLSELAEFYSKLNKISGYKH</sequence>
<dbReference type="AlphaFoldDB" id="A0A1I0FS69"/>
<accession>A0A1I0FS69</accession>
<gene>
    <name evidence="1" type="ORF">SAMN05216412_1102</name>
</gene>
<evidence type="ECO:0000313" key="1">
    <source>
        <dbReference type="EMBL" id="SET60480.1"/>
    </source>
</evidence>
<evidence type="ECO:0000313" key="2">
    <source>
        <dbReference type="Proteomes" id="UP000183339"/>
    </source>
</evidence>
<organism evidence="1 2">
    <name type="scientific">Nitrosospira multiformis</name>
    <dbReference type="NCBI Taxonomy" id="1231"/>
    <lineage>
        <taxon>Bacteria</taxon>
        <taxon>Pseudomonadati</taxon>
        <taxon>Pseudomonadota</taxon>
        <taxon>Betaproteobacteria</taxon>
        <taxon>Nitrosomonadales</taxon>
        <taxon>Nitrosomonadaceae</taxon>
        <taxon>Nitrosospira</taxon>
    </lineage>
</organism>
<protein>
    <submittedName>
        <fullName evidence="1">Uncharacterized protein</fullName>
    </submittedName>
</protein>
<reference evidence="1 2" key="1">
    <citation type="submission" date="2016-10" db="EMBL/GenBank/DDBJ databases">
        <authorList>
            <person name="de Groot N.N."/>
        </authorList>
    </citation>
    <scope>NUCLEOTIDE SEQUENCE [LARGE SCALE GENOMIC DNA]</scope>
    <source>
        <strain evidence="1 2">Nl7</strain>
    </source>
</reference>
<dbReference type="OrthoDB" id="9181325at2"/>
<dbReference type="Proteomes" id="UP000183339">
    <property type="component" value="Unassembled WGS sequence"/>
</dbReference>
<proteinExistence type="predicted"/>
<name>A0A1I0FS69_9PROT</name>